<dbReference type="Gene3D" id="3.30.1130.10">
    <property type="match status" value="1"/>
</dbReference>
<comment type="similarity">
    <text evidence="3">Belongs to the DHNA family.</text>
</comment>
<feature type="domain" description="Dihydroneopterin aldolase/epimerase" evidence="8">
    <location>
        <begin position="4"/>
        <end position="115"/>
    </location>
</feature>
<dbReference type="InterPro" id="IPR006156">
    <property type="entry name" value="Dihydroneopterin_aldolase"/>
</dbReference>
<dbReference type="InterPro" id="IPR043133">
    <property type="entry name" value="GTP-CH-I_C/QueF"/>
</dbReference>
<evidence type="ECO:0000256" key="1">
    <source>
        <dbReference type="ARBA" id="ARBA00001353"/>
    </source>
</evidence>
<dbReference type="OrthoDB" id="9803748at2"/>
<comment type="catalytic activity">
    <reaction evidence="1">
        <text>7,8-dihydroneopterin = 6-hydroxymethyl-7,8-dihydropterin + glycolaldehyde</text>
        <dbReference type="Rhea" id="RHEA:10540"/>
        <dbReference type="ChEBI" id="CHEBI:17001"/>
        <dbReference type="ChEBI" id="CHEBI:17071"/>
        <dbReference type="ChEBI" id="CHEBI:44841"/>
        <dbReference type="EC" id="4.1.2.25"/>
    </reaction>
</comment>
<proteinExistence type="inferred from homology"/>
<evidence type="ECO:0000313" key="9">
    <source>
        <dbReference type="EMBL" id="KIC94938.1"/>
    </source>
</evidence>
<name>A0A0C1LHS9_9BACT</name>
<keyword evidence="10" id="KW-1185">Reference proteome</keyword>
<keyword evidence="5" id="KW-0289">Folate biosynthesis</keyword>
<organism evidence="9 10">
    <name type="scientific">Flavihumibacter solisilvae</name>
    <dbReference type="NCBI Taxonomy" id="1349421"/>
    <lineage>
        <taxon>Bacteria</taxon>
        <taxon>Pseudomonadati</taxon>
        <taxon>Bacteroidota</taxon>
        <taxon>Chitinophagia</taxon>
        <taxon>Chitinophagales</taxon>
        <taxon>Chitinophagaceae</taxon>
        <taxon>Flavihumibacter</taxon>
    </lineage>
</organism>
<comment type="pathway">
    <text evidence="2">Cofactor biosynthesis; tetrahydrofolate biosynthesis; 2-amino-4-hydroxy-6-hydroxymethyl-7,8-dihydropteridine diphosphate from 7,8-dihydroneopterin triphosphate: step 3/4.</text>
</comment>
<evidence type="ECO:0000256" key="2">
    <source>
        <dbReference type="ARBA" id="ARBA00005013"/>
    </source>
</evidence>
<comment type="caution">
    <text evidence="9">The sequence shown here is derived from an EMBL/GenBank/DDBJ whole genome shotgun (WGS) entry which is preliminary data.</text>
</comment>
<dbReference type="AlphaFoldDB" id="A0A0C1LHS9"/>
<dbReference type="SMART" id="SM00905">
    <property type="entry name" value="FolB"/>
    <property type="match status" value="1"/>
</dbReference>
<dbReference type="RefSeq" id="WP_039138983.1">
    <property type="nucleotide sequence ID" value="NZ_JSVC01000009.1"/>
</dbReference>
<evidence type="ECO:0000256" key="6">
    <source>
        <dbReference type="ARBA" id="ARBA00023239"/>
    </source>
</evidence>
<reference evidence="9 10" key="1">
    <citation type="submission" date="2014-11" db="EMBL/GenBank/DDBJ databases">
        <title>Genome sequence of Flavihumibacter solisilvae 3-3.</title>
        <authorList>
            <person name="Zhou G."/>
            <person name="Li M."/>
            <person name="Wang G."/>
        </authorList>
    </citation>
    <scope>NUCLEOTIDE SEQUENCE [LARGE SCALE GENOMIC DNA]</scope>
    <source>
        <strain evidence="9 10">3-3</strain>
    </source>
</reference>
<dbReference type="InterPro" id="IPR006157">
    <property type="entry name" value="FolB_dom"/>
</dbReference>
<dbReference type="GO" id="GO:0005737">
    <property type="term" value="C:cytoplasm"/>
    <property type="evidence" value="ECO:0007669"/>
    <property type="project" value="TreeGrafter"/>
</dbReference>
<dbReference type="GO" id="GO:0046656">
    <property type="term" value="P:folic acid biosynthetic process"/>
    <property type="evidence" value="ECO:0007669"/>
    <property type="project" value="UniProtKB-KW"/>
</dbReference>
<protein>
    <recommendedName>
        <fullName evidence="4">dihydroneopterin aldolase</fullName>
        <ecNumber evidence="4">4.1.2.25</ecNumber>
    </recommendedName>
    <alternativeName>
        <fullName evidence="7">7,8-dihydroneopterin aldolase</fullName>
    </alternativeName>
</protein>
<evidence type="ECO:0000313" key="10">
    <source>
        <dbReference type="Proteomes" id="UP000031408"/>
    </source>
</evidence>
<dbReference type="PANTHER" id="PTHR42844">
    <property type="entry name" value="DIHYDRONEOPTERIN ALDOLASE 1-RELATED"/>
    <property type="match status" value="1"/>
</dbReference>
<evidence type="ECO:0000256" key="4">
    <source>
        <dbReference type="ARBA" id="ARBA00013043"/>
    </source>
</evidence>
<dbReference type="Proteomes" id="UP000031408">
    <property type="component" value="Unassembled WGS sequence"/>
</dbReference>
<dbReference type="GO" id="GO:0004150">
    <property type="term" value="F:dihydroneopterin aldolase activity"/>
    <property type="evidence" value="ECO:0007669"/>
    <property type="project" value="UniProtKB-EC"/>
</dbReference>
<evidence type="ECO:0000256" key="7">
    <source>
        <dbReference type="ARBA" id="ARBA00032903"/>
    </source>
</evidence>
<dbReference type="Pfam" id="PF02152">
    <property type="entry name" value="FolB"/>
    <property type="match status" value="1"/>
</dbReference>
<gene>
    <name evidence="9" type="ORF">OI18_08535</name>
</gene>
<accession>A0A0C1LHS9</accession>
<dbReference type="NCBIfam" id="TIGR00526">
    <property type="entry name" value="folB_dom"/>
    <property type="match status" value="1"/>
</dbReference>
<evidence type="ECO:0000259" key="8">
    <source>
        <dbReference type="SMART" id="SM00905"/>
    </source>
</evidence>
<dbReference type="EC" id="4.1.2.25" evidence="4"/>
<sequence>MLTVHLHNLIFYGYHGLYAGEEKAGNDFEVSLDVNYEASEDRYNNLKYLVSYEEVYRIVKERMHVPAPLLEELADAIIRQIRERYQQVTSVRITIYKLNAPIESFHGKAGITLFKQFS</sequence>
<dbReference type="PANTHER" id="PTHR42844:SF1">
    <property type="entry name" value="DIHYDRONEOPTERIN ALDOLASE 1-RELATED"/>
    <property type="match status" value="1"/>
</dbReference>
<dbReference type="EMBL" id="JSVC01000009">
    <property type="protein sequence ID" value="KIC94938.1"/>
    <property type="molecule type" value="Genomic_DNA"/>
</dbReference>
<dbReference type="STRING" id="1349421.OI18_08535"/>
<keyword evidence="6" id="KW-0456">Lyase</keyword>
<evidence type="ECO:0000256" key="5">
    <source>
        <dbReference type="ARBA" id="ARBA00022909"/>
    </source>
</evidence>
<evidence type="ECO:0000256" key="3">
    <source>
        <dbReference type="ARBA" id="ARBA00005708"/>
    </source>
</evidence>
<dbReference type="SUPFAM" id="SSF55620">
    <property type="entry name" value="Tetrahydrobiopterin biosynthesis enzymes-like"/>
    <property type="match status" value="1"/>
</dbReference>